<accession>M7ZAJ2</accession>
<reference evidence="1" key="1">
    <citation type="journal article" date="2013" name="Nature">
        <title>Draft genome of the wheat A-genome progenitor Triticum urartu.</title>
        <authorList>
            <person name="Ling H.Q."/>
            <person name="Zhao S."/>
            <person name="Liu D."/>
            <person name="Wang J."/>
            <person name="Sun H."/>
            <person name="Zhang C."/>
            <person name="Fan H."/>
            <person name="Li D."/>
            <person name="Dong L."/>
            <person name="Tao Y."/>
            <person name="Gao C."/>
            <person name="Wu H."/>
            <person name="Li Y."/>
            <person name="Cui Y."/>
            <person name="Guo X."/>
            <person name="Zheng S."/>
            <person name="Wang B."/>
            <person name="Yu K."/>
            <person name="Liang Q."/>
            <person name="Yang W."/>
            <person name="Lou X."/>
            <person name="Chen J."/>
            <person name="Feng M."/>
            <person name="Jian J."/>
            <person name="Zhang X."/>
            <person name="Luo G."/>
            <person name="Jiang Y."/>
            <person name="Liu J."/>
            <person name="Wang Z."/>
            <person name="Sha Y."/>
            <person name="Zhang B."/>
            <person name="Wu H."/>
            <person name="Tang D."/>
            <person name="Shen Q."/>
            <person name="Xue P."/>
            <person name="Zou S."/>
            <person name="Wang X."/>
            <person name="Liu X."/>
            <person name="Wang F."/>
            <person name="Yang Y."/>
            <person name="An X."/>
            <person name="Dong Z."/>
            <person name="Zhang K."/>
            <person name="Zhang X."/>
            <person name="Luo M.C."/>
            <person name="Dvorak J."/>
            <person name="Tong Y."/>
            <person name="Wang J."/>
            <person name="Yang H."/>
            <person name="Li Z."/>
            <person name="Wang D."/>
            <person name="Zhang A."/>
            <person name="Wang J."/>
        </authorList>
    </citation>
    <scope>NUCLEOTIDE SEQUENCE</scope>
</reference>
<evidence type="ECO:0000313" key="1">
    <source>
        <dbReference type="EMBL" id="EMS57057.1"/>
    </source>
</evidence>
<dbReference type="AlphaFoldDB" id="M7ZAJ2"/>
<proteinExistence type="predicted"/>
<dbReference type="EMBL" id="KD150781">
    <property type="protein sequence ID" value="EMS57057.1"/>
    <property type="molecule type" value="Genomic_DNA"/>
</dbReference>
<protein>
    <submittedName>
        <fullName evidence="1">Uncharacterized protein</fullName>
    </submittedName>
</protein>
<organism evidence="1">
    <name type="scientific">Triticum urartu</name>
    <name type="common">Red wild einkorn</name>
    <name type="synonym">Crithodium urartu</name>
    <dbReference type="NCBI Taxonomy" id="4572"/>
    <lineage>
        <taxon>Eukaryota</taxon>
        <taxon>Viridiplantae</taxon>
        <taxon>Streptophyta</taxon>
        <taxon>Embryophyta</taxon>
        <taxon>Tracheophyta</taxon>
        <taxon>Spermatophyta</taxon>
        <taxon>Magnoliopsida</taxon>
        <taxon>Liliopsida</taxon>
        <taxon>Poales</taxon>
        <taxon>Poaceae</taxon>
        <taxon>BOP clade</taxon>
        <taxon>Pooideae</taxon>
        <taxon>Triticodae</taxon>
        <taxon>Triticeae</taxon>
        <taxon>Triticinae</taxon>
        <taxon>Triticum</taxon>
    </lineage>
</organism>
<gene>
    <name evidence="1" type="ORF">TRIUR3_21812</name>
</gene>
<sequence length="159" mass="17444">MEPHRSGPFCLPCCCSAFAVSPCNPFPALYFLSEASTVCASSASVCLRCYVTSVDRQVPLRIRKSLEGPPMPSMTTGPERSTTMTVDMYHYTAPKRQDHPGCCQVPLRFRNATSTTTTLEDIGSIKFNYNMCTTTAAVIFDKMSCASTSTTVPMIIDER</sequence>
<name>M7ZAJ2_TRIUA</name>